<dbReference type="InterPro" id="IPR027417">
    <property type="entry name" value="P-loop_NTPase"/>
</dbReference>
<keyword evidence="7" id="KW-0597">Phosphoprotein</keyword>
<dbReference type="InterPro" id="IPR003593">
    <property type="entry name" value="AAA+_ATPase"/>
</dbReference>
<dbReference type="Pfam" id="PF00072">
    <property type="entry name" value="Response_reg"/>
    <property type="match status" value="1"/>
</dbReference>
<dbReference type="CDD" id="cd00009">
    <property type="entry name" value="AAA"/>
    <property type="match status" value="1"/>
</dbReference>
<dbReference type="GO" id="GO:0006355">
    <property type="term" value="P:regulation of DNA-templated transcription"/>
    <property type="evidence" value="ECO:0007669"/>
    <property type="project" value="InterPro"/>
</dbReference>
<evidence type="ECO:0000256" key="7">
    <source>
        <dbReference type="PROSITE-ProRule" id="PRU00169"/>
    </source>
</evidence>
<keyword evidence="6" id="KW-0804">Transcription</keyword>
<dbReference type="PROSITE" id="PS50045">
    <property type="entry name" value="SIGMA54_INTERACT_4"/>
    <property type="match status" value="1"/>
</dbReference>
<feature type="domain" description="Sigma-54 factor interaction" evidence="8">
    <location>
        <begin position="142"/>
        <end position="371"/>
    </location>
</feature>
<evidence type="ECO:0000256" key="4">
    <source>
        <dbReference type="ARBA" id="ARBA00023125"/>
    </source>
</evidence>
<proteinExistence type="predicted"/>
<dbReference type="PANTHER" id="PTHR32071:SF14">
    <property type="entry name" value="TRANSCRIPTIONAL REGULATORY PROTEIN RTCR"/>
    <property type="match status" value="1"/>
</dbReference>
<gene>
    <name evidence="10" type="ORF">E8A74_45425</name>
</gene>
<dbReference type="PANTHER" id="PTHR32071">
    <property type="entry name" value="TRANSCRIPTIONAL REGULATORY PROTEIN"/>
    <property type="match status" value="1"/>
</dbReference>
<dbReference type="Gene3D" id="1.10.10.60">
    <property type="entry name" value="Homeodomain-like"/>
    <property type="match status" value="1"/>
</dbReference>
<dbReference type="InterPro" id="IPR002197">
    <property type="entry name" value="HTH_Fis"/>
</dbReference>
<dbReference type="SMART" id="SM00382">
    <property type="entry name" value="AAA"/>
    <property type="match status" value="1"/>
</dbReference>
<evidence type="ECO:0000256" key="3">
    <source>
        <dbReference type="ARBA" id="ARBA00023015"/>
    </source>
</evidence>
<evidence type="ECO:0000256" key="2">
    <source>
        <dbReference type="ARBA" id="ARBA00022840"/>
    </source>
</evidence>
<dbReference type="InterPro" id="IPR058031">
    <property type="entry name" value="AAA_lid_NorR"/>
</dbReference>
<dbReference type="Gene3D" id="3.40.50.300">
    <property type="entry name" value="P-loop containing nucleotide triphosphate hydrolases"/>
    <property type="match status" value="1"/>
</dbReference>
<dbReference type="RefSeq" id="WP_136935423.1">
    <property type="nucleotide sequence ID" value="NZ_SSMQ01000087.1"/>
</dbReference>
<dbReference type="OrthoDB" id="9763792at2"/>
<dbReference type="Pfam" id="PF00158">
    <property type="entry name" value="Sigma54_activat"/>
    <property type="match status" value="1"/>
</dbReference>
<dbReference type="GO" id="GO:0005524">
    <property type="term" value="F:ATP binding"/>
    <property type="evidence" value="ECO:0007669"/>
    <property type="project" value="UniProtKB-KW"/>
</dbReference>
<evidence type="ECO:0000259" key="9">
    <source>
        <dbReference type="PROSITE" id="PS50110"/>
    </source>
</evidence>
<dbReference type="Pfam" id="PF25601">
    <property type="entry name" value="AAA_lid_14"/>
    <property type="match status" value="1"/>
</dbReference>
<dbReference type="InterPro" id="IPR025943">
    <property type="entry name" value="Sigma_54_int_dom_ATP-bd_2"/>
</dbReference>
<dbReference type="Gene3D" id="1.10.8.60">
    <property type="match status" value="1"/>
</dbReference>
<keyword evidence="5" id="KW-0010">Activator</keyword>
<dbReference type="Gene3D" id="3.40.50.2300">
    <property type="match status" value="1"/>
</dbReference>
<dbReference type="AlphaFoldDB" id="A0A4U1IQF0"/>
<keyword evidence="4" id="KW-0238">DNA-binding</keyword>
<organism evidence="10 11">
    <name type="scientific">Polyangium fumosum</name>
    <dbReference type="NCBI Taxonomy" id="889272"/>
    <lineage>
        <taxon>Bacteria</taxon>
        <taxon>Pseudomonadati</taxon>
        <taxon>Myxococcota</taxon>
        <taxon>Polyangia</taxon>
        <taxon>Polyangiales</taxon>
        <taxon>Polyangiaceae</taxon>
        <taxon>Polyangium</taxon>
    </lineage>
</organism>
<evidence type="ECO:0000313" key="10">
    <source>
        <dbReference type="EMBL" id="TKC96451.1"/>
    </source>
</evidence>
<name>A0A4U1IQF0_9BACT</name>
<dbReference type="PROSITE" id="PS50110">
    <property type="entry name" value="RESPONSE_REGULATORY"/>
    <property type="match status" value="1"/>
</dbReference>
<dbReference type="SUPFAM" id="SSF52172">
    <property type="entry name" value="CheY-like"/>
    <property type="match status" value="1"/>
</dbReference>
<evidence type="ECO:0000313" key="11">
    <source>
        <dbReference type="Proteomes" id="UP000309215"/>
    </source>
</evidence>
<evidence type="ECO:0000256" key="5">
    <source>
        <dbReference type="ARBA" id="ARBA00023159"/>
    </source>
</evidence>
<accession>A0A4U1IQF0</accession>
<dbReference type="PROSITE" id="PS00676">
    <property type="entry name" value="SIGMA54_INTERACT_2"/>
    <property type="match status" value="1"/>
</dbReference>
<dbReference type="FunFam" id="1.10.8.60:FF:000014">
    <property type="entry name" value="DNA-binding transcriptional regulator NtrC"/>
    <property type="match status" value="1"/>
</dbReference>
<keyword evidence="11" id="KW-1185">Reference proteome</keyword>
<keyword evidence="1" id="KW-0547">Nucleotide-binding</keyword>
<reference evidence="10 11" key="1">
    <citation type="submission" date="2019-04" db="EMBL/GenBank/DDBJ databases">
        <authorList>
            <person name="Li Y."/>
            <person name="Wang J."/>
        </authorList>
    </citation>
    <scope>NUCLEOTIDE SEQUENCE [LARGE SCALE GENOMIC DNA]</scope>
    <source>
        <strain evidence="10 11">DSM 14668</strain>
    </source>
</reference>
<dbReference type="GO" id="GO:0000160">
    <property type="term" value="P:phosphorelay signal transduction system"/>
    <property type="evidence" value="ECO:0007669"/>
    <property type="project" value="InterPro"/>
</dbReference>
<keyword evidence="3" id="KW-0805">Transcription regulation</keyword>
<keyword evidence="2" id="KW-0067">ATP-binding</keyword>
<dbReference type="InterPro" id="IPR011006">
    <property type="entry name" value="CheY-like_superfamily"/>
</dbReference>
<dbReference type="InterPro" id="IPR025944">
    <property type="entry name" value="Sigma_54_int_dom_CS"/>
</dbReference>
<feature type="domain" description="Response regulatory" evidence="9">
    <location>
        <begin position="2"/>
        <end position="117"/>
    </location>
</feature>
<dbReference type="GO" id="GO:0043565">
    <property type="term" value="F:sequence-specific DNA binding"/>
    <property type="evidence" value="ECO:0007669"/>
    <property type="project" value="InterPro"/>
</dbReference>
<dbReference type="SUPFAM" id="SSF46689">
    <property type="entry name" value="Homeodomain-like"/>
    <property type="match status" value="1"/>
</dbReference>
<evidence type="ECO:0000259" key="8">
    <source>
        <dbReference type="PROSITE" id="PS50045"/>
    </source>
</evidence>
<feature type="modified residue" description="4-aspartylphosphate" evidence="7">
    <location>
        <position position="52"/>
    </location>
</feature>
<dbReference type="InterPro" id="IPR009057">
    <property type="entry name" value="Homeodomain-like_sf"/>
</dbReference>
<dbReference type="InterPro" id="IPR002078">
    <property type="entry name" value="Sigma_54_int"/>
</dbReference>
<dbReference type="PROSITE" id="PS00688">
    <property type="entry name" value="SIGMA54_INTERACT_3"/>
    <property type="match status" value="1"/>
</dbReference>
<sequence length="447" mass="48699">MNLLVVEDDAPLAELFVGIAEKRGLRASRAATIAEGRARIEAGDDIEILLTDMRLPDGSGIDLIEWTRKADPRIVILAITAFGSIEIAVRAVRQGAYDFLTKPVEPAVLGVALDRAMEARRLRGEVEALRGALATENALRGIIGKSRALADITSVVRRVADSPATVLVTGPSGSGKELVARALHEASRRKDAPFVAVNAAAIPETLLESELFGYKKGAFTDARQDKKGIFVEADGGTLFLDEIGDLPLVLQAKILRVLEEREVRPLGATRSAPVDVRVVAATNHDLRKAVKEGRFREDLFYRLAVIEIAIPPLRDRPEDILPLAEHFLGRAKARAGLSLQGFSGAAARVLMAYDWPGNVRELENAVERAVALAQDEWISPDDLPPTVQKPSTPDLFASAAERMMTLDEVDRAYVKHVLERFGGNKVRAAAALGINRRTIQRWLGEEE</sequence>
<protein>
    <submittedName>
        <fullName evidence="10">Sigma-54-dependent Fis family transcriptional regulator</fullName>
    </submittedName>
</protein>
<dbReference type="EMBL" id="SSMQ01000087">
    <property type="protein sequence ID" value="TKC96451.1"/>
    <property type="molecule type" value="Genomic_DNA"/>
</dbReference>
<dbReference type="Pfam" id="PF02954">
    <property type="entry name" value="HTH_8"/>
    <property type="match status" value="1"/>
</dbReference>
<dbReference type="SMART" id="SM00448">
    <property type="entry name" value="REC"/>
    <property type="match status" value="1"/>
</dbReference>
<dbReference type="FunFam" id="3.40.50.300:FF:000006">
    <property type="entry name" value="DNA-binding transcriptional regulator NtrC"/>
    <property type="match status" value="1"/>
</dbReference>
<evidence type="ECO:0000256" key="6">
    <source>
        <dbReference type="ARBA" id="ARBA00023163"/>
    </source>
</evidence>
<dbReference type="SUPFAM" id="SSF52540">
    <property type="entry name" value="P-loop containing nucleoside triphosphate hydrolases"/>
    <property type="match status" value="1"/>
</dbReference>
<evidence type="ECO:0000256" key="1">
    <source>
        <dbReference type="ARBA" id="ARBA00022741"/>
    </source>
</evidence>
<dbReference type="Proteomes" id="UP000309215">
    <property type="component" value="Unassembled WGS sequence"/>
</dbReference>
<dbReference type="InterPro" id="IPR001789">
    <property type="entry name" value="Sig_transdc_resp-reg_receiver"/>
</dbReference>
<comment type="caution">
    <text evidence="10">The sequence shown here is derived from an EMBL/GenBank/DDBJ whole genome shotgun (WGS) entry which is preliminary data.</text>
</comment>